<dbReference type="EMBL" id="CAFBIZ010000087">
    <property type="protein sequence ID" value="CAB4849485.1"/>
    <property type="molecule type" value="Genomic_DNA"/>
</dbReference>
<feature type="region of interest" description="Disordered" evidence="1">
    <location>
        <begin position="1"/>
        <end position="44"/>
    </location>
</feature>
<evidence type="ECO:0000256" key="1">
    <source>
        <dbReference type="SAM" id="MobiDB-lite"/>
    </source>
</evidence>
<reference evidence="2" key="1">
    <citation type="submission" date="2020-05" db="EMBL/GenBank/DDBJ databases">
        <authorList>
            <person name="Chiriac C."/>
            <person name="Salcher M."/>
            <person name="Ghai R."/>
            <person name="Kavagutti S V."/>
        </authorList>
    </citation>
    <scope>NUCLEOTIDE SEQUENCE</scope>
</reference>
<feature type="compositionally biased region" description="Basic and acidic residues" evidence="1">
    <location>
        <begin position="1"/>
        <end position="40"/>
    </location>
</feature>
<name>A0A6J7BWK4_9ZZZZ</name>
<gene>
    <name evidence="2" type="ORF">UFOPK3268_00795</name>
</gene>
<proteinExistence type="predicted"/>
<organism evidence="2">
    <name type="scientific">freshwater metagenome</name>
    <dbReference type="NCBI Taxonomy" id="449393"/>
    <lineage>
        <taxon>unclassified sequences</taxon>
        <taxon>metagenomes</taxon>
        <taxon>ecological metagenomes</taxon>
    </lineage>
</organism>
<protein>
    <submittedName>
        <fullName evidence="2">Unannotated protein</fullName>
    </submittedName>
</protein>
<dbReference type="AlphaFoldDB" id="A0A6J7BWK4"/>
<sequence>MARREHHPEIGVENRREECDGRGRQDSHAHDVGTRTRETGDDGCFEELAARTGVTSDHRHGTTTLRRTEGAHVTEDMCGRDGEVECELGGEVGVGKTSHAVGAEESTHGGTPSLDRCLWIGVSGSVSLDQ</sequence>
<evidence type="ECO:0000313" key="2">
    <source>
        <dbReference type="EMBL" id="CAB4849485.1"/>
    </source>
</evidence>
<accession>A0A6J7BWK4</accession>